<name>A0A834R8K7_SARSC</name>
<proteinExistence type="predicted"/>
<dbReference type="EMBL" id="WVUK01000058">
    <property type="protein sequence ID" value="KAF7491704.1"/>
    <property type="molecule type" value="Genomic_DNA"/>
</dbReference>
<protein>
    <submittedName>
        <fullName evidence="2 3">Uncharacterized protein</fullName>
    </submittedName>
</protein>
<evidence type="ECO:0000313" key="4">
    <source>
        <dbReference type="Proteomes" id="UP000070412"/>
    </source>
</evidence>
<sequence length="658" mass="77576">MNSILIFSGQLCKLLALILIFHNNLVNLQMRLCHPSIFYNISINFIVDLGQFGSIAFLELDENTLLDSQCNYWCFESLDSYSVSDEFDLSHCKKIALNICEEFEKRKISLLSIRLVFVIGKDLFYTIEDENNFENLSLKKINLRINEEFDNIETLGWLLDNLKYYQIKAATFMKSSSNNQIPDVLILIRELNQDSIVHINAKFRKKIYTNERDLNPIKTIFSPRANLSNENQAIYSVNFFYDKHYISSAYCPACSRTKWITISPNLPISSIFKECYMNLWIWPHPDCIVYVDDSVKLYLIFQKNFIIFYRASDLTNQTIKGKRVTMSHNTLSFRISFAKSAEKTSQGWSIRLYGIKNNKLHLFDVFINATITKEISNDSIVLEGLEVNREQRMRLVSGTHNNDFLFLLFIRFDEYRVYQFKSKIDELNSTLKGIFKLEKTIRWFSYLPLSLIFINIYLHFVLGNYILIFNTTNLLEILTIDQKPIGCAKILFNEYFKIKHELYNIDTLYHQKSETLMTNFLDEYLQSNLATSIDEYLFRYCRSIENSVVANRLKNIDFWITNTTELNLNLINSKEENRTVLQLIHLWKSDRFIGFVSMIFGIFATILILIILYTLSCKIYRHYKSRSFRKLKTLSASTEQFMPGIRERWKELMQKNDS</sequence>
<reference evidence="4" key="1">
    <citation type="journal article" date="2020" name="PLoS Negl. Trop. Dis.">
        <title>High-quality nuclear genome for Sarcoptes scabiei-A critical resource for a neglected parasite.</title>
        <authorList>
            <person name="Korhonen P.K."/>
            <person name="Gasser R.B."/>
            <person name="Ma G."/>
            <person name="Wang T."/>
            <person name="Stroehlein A.J."/>
            <person name="Young N.D."/>
            <person name="Ang C.S."/>
            <person name="Fernando D.D."/>
            <person name="Lu H.C."/>
            <person name="Taylor S."/>
            <person name="Reynolds S.L."/>
            <person name="Mofiz E."/>
            <person name="Najaraj S.H."/>
            <person name="Gowda H."/>
            <person name="Madugundu A."/>
            <person name="Renuse S."/>
            <person name="Holt D."/>
            <person name="Pandey A."/>
            <person name="Papenfuss A.T."/>
            <person name="Fischer K."/>
        </authorList>
    </citation>
    <scope>NUCLEOTIDE SEQUENCE [LARGE SCALE GENOMIC DNA]</scope>
</reference>
<evidence type="ECO:0000256" key="1">
    <source>
        <dbReference type="SAM" id="Phobius"/>
    </source>
</evidence>
<feature type="transmembrane region" description="Helical" evidence="1">
    <location>
        <begin position="446"/>
        <end position="468"/>
    </location>
</feature>
<keyword evidence="4" id="KW-1185">Reference proteome</keyword>
<reference evidence="2" key="2">
    <citation type="submission" date="2020-01" db="EMBL/GenBank/DDBJ databases">
        <authorList>
            <person name="Korhonen P.K.K."/>
            <person name="Guangxu M.G."/>
            <person name="Wang T.W."/>
            <person name="Stroehlein A.J.S."/>
            <person name="Young N.D."/>
            <person name="Ang C.-S.A."/>
            <person name="Fernando D.W.F."/>
            <person name="Lu H.L."/>
            <person name="Taylor S.T."/>
            <person name="Ehtesham M.E.M."/>
            <person name="Najaraj S.H.N."/>
            <person name="Harsha G.H.G."/>
            <person name="Madugundu A.M."/>
            <person name="Renuse S.R."/>
            <person name="Holt D.H."/>
            <person name="Pandey A.P."/>
            <person name="Papenfuss A.P."/>
            <person name="Gasser R.B.G."/>
            <person name="Fischer K.F."/>
        </authorList>
    </citation>
    <scope>NUCLEOTIDE SEQUENCE</scope>
    <source>
        <strain evidence="2">SSS_KF_BRIS2020</strain>
    </source>
</reference>
<dbReference type="Proteomes" id="UP000070412">
    <property type="component" value="Unassembled WGS sequence"/>
</dbReference>
<keyword evidence="1" id="KW-1133">Transmembrane helix</keyword>
<gene>
    <name evidence="2" type="ORF">SSS_192</name>
</gene>
<evidence type="ECO:0000313" key="2">
    <source>
        <dbReference type="EMBL" id="KAF7491704.1"/>
    </source>
</evidence>
<keyword evidence="1" id="KW-0812">Transmembrane</keyword>
<evidence type="ECO:0000313" key="3">
    <source>
        <dbReference type="EnsemblMetazoa" id="KAF7491704.1"/>
    </source>
</evidence>
<accession>A0A834R8K7</accession>
<reference evidence="3" key="3">
    <citation type="submission" date="2022-06" db="UniProtKB">
        <authorList>
            <consortium name="EnsemblMetazoa"/>
        </authorList>
    </citation>
    <scope>IDENTIFICATION</scope>
</reference>
<organism evidence="2">
    <name type="scientific">Sarcoptes scabiei</name>
    <name type="common">Itch mite</name>
    <name type="synonym">Acarus scabiei</name>
    <dbReference type="NCBI Taxonomy" id="52283"/>
    <lineage>
        <taxon>Eukaryota</taxon>
        <taxon>Metazoa</taxon>
        <taxon>Ecdysozoa</taxon>
        <taxon>Arthropoda</taxon>
        <taxon>Chelicerata</taxon>
        <taxon>Arachnida</taxon>
        <taxon>Acari</taxon>
        <taxon>Acariformes</taxon>
        <taxon>Sarcoptiformes</taxon>
        <taxon>Astigmata</taxon>
        <taxon>Psoroptidia</taxon>
        <taxon>Sarcoptoidea</taxon>
        <taxon>Sarcoptidae</taxon>
        <taxon>Sarcoptinae</taxon>
        <taxon>Sarcoptes</taxon>
    </lineage>
</organism>
<dbReference type="EnsemblMetazoa" id="SSS_192s_mrna">
    <property type="protein sequence ID" value="KAF7491704.1"/>
    <property type="gene ID" value="SSS_192"/>
</dbReference>
<keyword evidence="1" id="KW-0472">Membrane</keyword>
<dbReference type="AlphaFoldDB" id="A0A834R8K7"/>
<feature type="transmembrane region" description="Helical" evidence="1">
    <location>
        <begin position="592"/>
        <end position="615"/>
    </location>
</feature>
<feature type="transmembrane region" description="Helical" evidence="1">
    <location>
        <begin position="6"/>
        <end position="26"/>
    </location>
</feature>